<keyword evidence="2" id="KW-0472">Membrane</keyword>
<dbReference type="PANTHER" id="PTHR36346:SF2">
    <property type="entry name" value="EXPRESSED PROTEIN"/>
    <property type="match status" value="1"/>
</dbReference>
<dbReference type="AlphaFoldDB" id="A0ABC8S8S6"/>
<name>A0ABC8S8S6_9AQUA</name>
<proteinExistence type="predicted"/>
<feature type="compositionally biased region" description="Basic and acidic residues" evidence="1">
    <location>
        <begin position="95"/>
        <end position="108"/>
    </location>
</feature>
<comment type="caution">
    <text evidence="3">The sequence shown here is derived from an EMBL/GenBank/DDBJ whole genome shotgun (WGS) entry which is preliminary data.</text>
</comment>
<gene>
    <name evidence="3" type="ORF">ILEXP_LOCUS18988</name>
</gene>
<evidence type="ECO:0000256" key="2">
    <source>
        <dbReference type="SAM" id="Phobius"/>
    </source>
</evidence>
<accession>A0ABC8S8S6</accession>
<feature type="transmembrane region" description="Helical" evidence="2">
    <location>
        <begin position="21"/>
        <end position="48"/>
    </location>
</feature>
<protein>
    <submittedName>
        <fullName evidence="3">Uncharacterized protein</fullName>
    </submittedName>
</protein>
<dbReference type="EMBL" id="CAUOFW020002059">
    <property type="protein sequence ID" value="CAK9150837.1"/>
    <property type="molecule type" value="Genomic_DNA"/>
</dbReference>
<dbReference type="Proteomes" id="UP001642360">
    <property type="component" value="Unassembled WGS sequence"/>
</dbReference>
<keyword evidence="4" id="KW-1185">Reference proteome</keyword>
<sequence length="144" mass="16234">MCHDRVSMGVYTLIFLTPLKILLSLSLSPLCVCIYRYPPSLFICIVAIKKYTEKRERVQSMAAVVDVWMGGLAKLTEKVQARKPLFFRAKRREAIGEQEENKGTKEESSSSSSSVMQKSVAAEKKENSMSEATVFLLMDRFAPC</sequence>
<organism evidence="3 4">
    <name type="scientific">Ilex paraguariensis</name>
    <name type="common">yerba mate</name>
    <dbReference type="NCBI Taxonomy" id="185542"/>
    <lineage>
        <taxon>Eukaryota</taxon>
        <taxon>Viridiplantae</taxon>
        <taxon>Streptophyta</taxon>
        <taxon>Embryophyta</taxon>
        <taxon>Tracheophyta</taxon>
        <taxon>Spermatophyta</taxon>
        <taxon>Magnoliopsida</taxon>
        <taxon>eudicotyledons</taxon>
        <taxon>Gunneridae</taxon>
        <taxon>Pentapetalae</taxon>
        <taxon>asterids</taxon>
        <taxon>campanulids</taxon>
        <taxon>Aquifoliales</taxon>
        <taxon>Aquifoliaceae</taxon>
        <taxon>Ilex</taxon>
    </lineage>
</organism>
<reference evidence="3 4" key="1">
    <citation type="submission" date="2024-02" db="EMBL/GenBank/DDBJ databases">
        <authorList>
            <person name="Vignale AGUSTIN F."/>
            <person name="Sosa J E."/>
            <person name="Modenutti C."/>
        </authorList>
    </citation>
    <scope>NUCLEOTIDE SEQUENCE [LARGE SCALE GENOMIC DNA]</scope>
</reference>
<evidence type="ECO:0000313" key="3">
    <source>
        <dbReference type="EMBL" id="CAK9150837.1"/>
    </source>
</evidence>
<keyword evidence="2" id="KW-0812">Transmembrane</keyword>
<keyword evidence="2" id="KW-1133">Transmembrane helix</keyword>
<evidence type="ECO:0000313" key="4">
    <source>
        <dbReference type="Proteomes" id="UP001642360"/>
    </source>
</evidence>
<evidence type="ECO:0000256" key="1">
    <source>
        <dbReference type="SAM" id="MobiDB-lite"/>
    </source>
</evidence>
<dbReference type="PANTHER" id="PTHR36346">
    <property type="entry name" value="EXPRESSED PROTEIN"/>
    <property type="match status" value="1"/>
</dbReference>
<feature type="region of interest" description="Disordered" evidence="1">
    <location>
        <begin position="95"/>
        <end position="128"/>
    </location>
</feature>